<gene>
    <name evidence="1" type="ORF">GOBAR_AA15320</name>
</gene>
<dbReference type="EMBL" id="KZ664473">
    <property type="protein sequence ID" value="PPS05349.1"/>
    <property type="molecule type" value="Genomic_DNA"/>
</dbReference>
<sequence>MVTPSIFGRLYNQADPGQLLGKDMEFVVTKRSLVYTRSDEVLDDVVNFSTDGAGGVMVESSGARRMIFRVARCCSIAATREPDRKVLITDEHRCE</sequence>
<evidence type="ECO:0000313" key="2">
    <source>
        <dbReference type="Proteomes" id="UP000239757"/>
    </source>
</evidence>
<accession>A0A2P5XPS3</accession>
<dbReference type="Proteomes" id="UP000239757">
    <property type="component" value="Unassembled WGS sequence"/>
</dbReference>
<evidence type="ECO:0000313" key="1">
    <source>
        <dbReference type="EMBL" id="PPS05349.1"/>
    </source>
</evidence>
<proteinExistence type="predicted"/>
<protein>
    <submittedName>
        <fullName evidence="1">Uncharacterized protein</fullName>
    </submittedName>
</protein>
<reference evidence="1 2" key="1">
    <citation type="submission" date="2015-01" db="EMBL/GenBank/DDBJ databases">
        <title>Genome of allotetraploid Gossypium barbadense reveals genomic plasticity and fiber elongation in cotton evolution.</title>
        <authorList>
            <person name="Chen X."/>
            <person name="Liu X."/>
            <person name="Zhao B."/>
            <person name="Zheng H."/>
            <person name="Hu Y."/>
            <person name="Lu G."/>
            <person name="Yang C."/>
            <person name="Chen J."/>
            <person name="Shan C."/>
            <person name="Zhang L."/>
            <person name="Zhou Y."/>
            <person name="Wang L."/>
            <person name="Guo W."/>
            <person name="Bai Y."/>
            <person name="Ruan J."/>
            <person name="Shangguan X."/>
            <person name="Mao Y."/>
            <person name="Jiang J."/>
            <person name="Zhu Y."/>
            <person name="Lei J."/>
            <person name="Kang H."/>
            <person name="Chen S."/>
            <person name="He X."/>
            <person name="Wang R."/>
            <person name="Wang Y."/>
            <person name="Chen J."/>
            <person name="Wang L."/>
            <person name="Yu S."/>
            <person name="Wang B."/>
            <person name="Wei J."/>
            <person name="Song S."/>
            <person name="Lu X."/>
            <person name="Gao Z."/>
            <person name="Gu W."/>
            <person name="Deng X."/>
            <person name="Ma D."/>
            <person name="Wang S."/>
            <person name="Liang W."/>
            <person name="Fang L."/>
            <person name="Cai C."/>
            <person name="Zhu X."/>
            <person name="Zhou B."/>
            <person name="Zhang Y."/>
            <person name="Chen Z."/>
            <person name="Xu S."/>
            <person name="Zhu R."/>
            <person name="Wang S."/>
            <person name="Zhang T."/>
            <person name="Zhao G."/>
        </authorList>
    </citation>
    <scope>NUCLEOTIDE SEQUENCE [LARGE SCALE GENOMIC DNA]</scope>
    <source>
        <strain evidence="2">cv. Xinhai21</strain>
        <tissue evidence="1">Leaf</tissue>
    </source>
</reference>
<organism evidence="1 2">
    <name type="scientific">Gossypium barbadense</name>
    <name type="common">Sea Island cotton</name>
    <name type="synonym">Hibiscus barbadensis</name>
    <dbReference type="NCBI Taxonomy" id="3634"/>
    <lineage>
        <taxon>Eukaryota</taxon>
        <taxon>Viridiplantae</taxon>
        <taxon>Streptophyta</taxon>
        <taxon>Embryophyta</taxon>
        <taxon>Tracheophyta</taxon>
        <taxon>Spermatophyta</taxon>
        <taxon>Magnoliopsida</taxon>
        <taxon>eudicotyledons</taxon>
        <taxon>Gunneridae</taxon>
        <taxon>Pentapetalae</taxon>
        <taxon>rosids</taxon>
        <taxon>malvids</taxon>
        <taxon>Malvales</taxon>
        <taxon>Malvaceae</taxon>
        <taxon>Malvoideae</taxon>
        <taxon>Gossypium</taxon>
    </lineage>
</organism>
<name>A0A2P5XPS3_GOSBA</name>
<dbReference type="AlphaFoldDB" id="A0A2P5XPS3"/>